<name>A0AAU7NWT8_9GAMM</name>
<keyword evidence="1" id="KW-0460">Magnesium</keyword>
<dbReference type="SUPFAM" id="SSF48576">
    <property type="entry name" value="Terpenoid synthases"/>
    <property type="match status" value="1"/>
</dbReference>
<dbReference type="Gene3D" id="1.10.600.10">
    <property type="entry name" value="Farnesyl Diphosphate Synthase"/>
    <property type="match status" value="1"/>
</dbReference>
<keyword evidence="3" id="KW-1185">Reference proteome</keyword>
<evidence type="ECO:0000313" key="2">
    <source>
        <dbReference type="EMBL" id="XBS21448.1"/>
    </source>
</evidence>
<dbReference type="KEGG" id="mech:Q9L42_004800"/>
<dbReference type="PANTHER" id="PTHR35201:SF4">
    <property type="entry name" value="BETA-PINACENE SYNTHASE-RELATED"/>
    <property type="match status" value="1"/>
</dbReference>
<organism evidence="2 3">
    <name type="scientific">Methylomarinum roseum</name>
    <dbReference type="NCBI Taxonomy" id="3067653"/>
    <lineage>
        <taxon>Bacteria</taxon>
        <taxon>Pseudomonadati</taxon>
        <taxon>Pseudomonadota</taxon>
        <taxon>Gammaproteobacteria</taxon>
        <taxon>Methylococcales</taxon>
        <taxon>Methylococcaceae</taxon>
        <taxon>Methylomarinum</taxon>
    </lineage>
</organism>
<reference evidence="2 3" key="1">
    <citation type="journal article" date="2024" name="Microbiology">
        <title>Methylomarinum rosea sp. nov., a novel halophilic methanotrophic bacterium from the hypersaline Lake Elton.</title>
        <authorList>
            <person name="Suleimanov R.Z."/>
            <person name="Oshkin I.Y."/>
            <person name="Danilova O.V."/>
            <person name="Suzina N.E."/>
            <person name="Dedysh S.N."/>
        </authorList>
    </citation>
    <scope>NUCLEOTIDE SEQUENCE [LARGE SCALE GENOMIC DNA]</scope>
    <source>
        <strain evidence="2 3">Ch1-1</strain>
    </source>
</reference>
<keyword evidence="1" id="KW-0456">Lyase</keyword>
<dbReference type="PANTHER" id="PTHR35201">
    <property type="entry name" value="TERPENE SYNTHASE"/>
    <property type="match status" value="1"/>
</dbReference>
<accession>A0AAU7NWT8</accession>
<comment type="similarity">
    <text evidence="1">Belongs to the terpene synthase family.</text>
</comment>
<dbReference type="AlphaFoldDB" id="A0AAU7NWT8"/>
<dbReference type="EC" id="4.2.3.-" evidence="1"/>
<dbReference type="InterPro" id="IPR034686">
    <property type="entry name" value="Terpene_cyclase-like_2"/>
</dbReference>
<proteinExistence type="inferred from homology"/>
<protein>
    <recommendedName>
        <fullName evidence="1">Terpene synthase</fullName>
        <ecNumber evidence="1">4.2.3.-</ecNumber>
    </recommendedName>
</protein>
<dbReference type="Proteomes" id="UP001225378">
    <property type="component" value="Chromosome"/>
</dbReference>
<keyword evidence="1" id="KW-0479">Metal-binding</keyword>
<dbReference type="GO" id="GO:0046872">
    <property type="term" value="F:metal ion binding"/>
    <property type="evidence" value="ECO:0007669"/>
    <property type="project" value="UniProtKB-KW"/>
</dbReference>
<dbReference type="GO" id="GO:0010333">
    <property type="term" value="F:terpene synthase activity"/>
    <property type="evidence" value="ECO:0007669"/>
    <property type="project" value="InterPro"/>
</dbReference>
<evidence type="ECO:0000256" key="1">
    <source>
        <dbReference type="RuleBase" id="RU366034"/>
    </source>
</evidence>
<dbReference type="Pfam" id="PF19086">
    <property type="entry name" value="Terpene_syn_C_2"/>
    <property type="match status" value="1"/>
</dbReference>
<gene>
    <name evidence="2" type="ORF">Q9L42_004800</name>
</gene>
<dbReference type="EMBL" id="CP157743">
    <property type="protein sequence ID" value="XBS21448.1"/>
    <property type="molecule type" value="Genomic_DNA"/>
</dbReference>
<evidence type="ECO:0000313" key="3">
    <source>
        <dbReference type="Proteomes" id="UP001225378"/>
    </source>
</evidence>
<dbReference type="SFLD" id="SFLDS00005">
    <property type="entry name" value="Isoprenoid_Synthase_Type_I"/>
    <property type="match status" value="1"/>
</dbReference>
<dbReference type="RefSeq" id="WP_305909562.1">
    <property type="nucleotide sequence ID" value="NZ_CP157743.1"/>
</dbReference>
<dbReference type="SFLD" id="SFLDG01020">
    <property type="entry name" value="Terpene_Cyclase_Like_2"/>
    <property type="match status" value="1"/>
</dbReference>
<sequence length="336" mass="38881">MTDNFTIPAIYCPFPSAISPHADAIQQHTLAWVREFDLAVEEKAWRRLQASKFGRLAARAYPDAPLDRLEIVSDWNTWLFVLDDQCDEWGLGKDPRQLTVLHNRCLEVLSGSQPNSQDASLIYAIYDIRKRITPLMPLAWQTRFIKSAAEYFESTEWEADNRQHNTWPDADSYIRMRPYTGGLLTDIDLVELTESITLPLAVRKHPCIQELIDITNDVVCWSNDIISLHKEKMHHDMHNLALIFHHHQSIDLQTAIEQVNELIGDKVRRFMELEQSLPCFGEGIDADIAHFVGVMRAWMRGNLDWSFESGRYLQDESQTVQGDDRYADEERLLNSL</sequence>
<comment type="cofactor">
    <cofactor evidence="1">
        <name>Mg(2+)</name>
        <dbReference type="ChEBI" id="CHEBI:18420"/>
    </cofactor>
</comment>
<dbReference type="InterPro" id="IPR008949">
    <property type="entry name" value="Isoprenoid_synthase_dom_sf"/>
</dbReference>